<evidence type="ECO:0000313" key="9">
    <source>
        <dbReference type="EMBL" id="KAE8712206.1"/>
    </source>
</evidence>
<dbReference type="GO" id="GO:0016020">
    <property type="term" value="C:membrane"/>
    <property type="evidence" value="ECO:0007669"/>
    <property type="project" value="UniProtKB-SubCell"/>
</dbReference>
<keyword evidence="6" id="KW-0406">Ion transport</keyword>
<evidence type="ECO:0000256" key="1">
    <source>
        <dbReference type="ARBA" id="ARBA00004141"/>
    </source>
</evidence>
<dbReference type="GO" id="GO:0034220">
    <property type="term" value="P:monoatomic ion transmembrane transport"/>
    <property type="evidence" value="ECO:0007669"/>
    <property type="project" value="UniProtKB-KW"/>
</dbReference>
<evidence type="ECO:0000256" key="6">
    <source>
        <dbReference type="ARBA" id="ARBA00023065"/>
    </source>
</evidence>
<comment type="caution">
    <text evidence="9">The sequence shown here is derived from an EMBL/GenBank/DDBJ whole genome shotgun (WGS) entry which is preliminary data.</text>
</comment>
<dbReference type="Proteomes" id="UP000436088">
    <property type="component" value="Unassembled WGS sequence"/>
</dbReference>
<keyword evidence="10" id="KW-1185">Reference proteome</keyword>
<evidence type="ECO:0000256" key="2">
    <source>
        <dbReference type="ARBA" id="ARBA00007079"/>
    </source>
</evidence>
<evidence type="ECO:0000256" key="3">
    <source>
        <dbReference type="ARBA" id="ARBA00022448"/>
    </source>
</evidence>
<evidence type="ECO:0000256" key="5">
    <source>
        <dbReference type="ARBA" id="ARBA00022989"/>
    </source>
</evidence>
<name>A0A6A3B5Z8_HIBSY</name>
<keyword evidence="8" id="KW-0407">Ion channel</keyword>
<protein>
    <submittedName>
        <fullName evidence="9">Uncharacterized protein</fullName>
    </submittedName>
</protein>
<evidence type="ECO:0000313" key="10">
    <source>
        <dbReference type="Proteomes" id="UP000436088"/>
    </source>
</evidence>
<evidence type="ECO:0000256" key="8">
    <source>
        <dbReference type="ARBA" id="ARBA00023303"/>
    </source>
</evidence>
<reference evidence="9" key="1">
    <citation type="submission" date="2019-09" db="EMBL/GenBank/DDBJ databases">
        <title>Draft genome information of white flower Hibiscus syriacus.</title>
        <authorList>
            <person name="Kim Y.-M."/>
        </authorList>
    </citation>
    <scope>NUCLEOTIDE SEQUENCE [LARGE SCALE GENOMIC DNA]</scope>
    <source>
        <strain evidence="9">YM2019G1</strain>
    </source>
</reference>
<comment type="subcellular location">
    <subcellularLocation>
        <location evidence="1">Membrane</location>
        <topology evidence="1">Multi-pass membrane protein</topology>
    </subcellularLocation>
</comment>
<keyword evidence="7" id="KW-0472">Membrane</keyword>
<sequence length="166" mass="19128">MKSPSIELSRSNPWKRLKQGIGNISSWNTGIRSSPLSSPCLETKFGLYYWEFSLGFGDEYFTKSSERESNKASLQGYKSILNSKQVEESLVNSARWEPRHGRFNLRHPWKQYLKIGSLTRQCAYGVEALNGCLDSDVQMEPRVAIDGYIKNDELKTIRSLTLRRRE</sequence>
<keyword evidence="4" id="KW-0812">Transmembrane</keyword>
<dbReference type="AlphaFoldDB" id="A0A6A3B5Z8"/>
<comment type="similarity">
    <text evidence="2">Belongs to the aromatic acid exporter (TC 2.A.85) family.</text>
</comment>
<evidence type="ECO:0000256" key="7">
    <source>
        <dbReference type="ARBA" id="ARBA00023136"/>
    </source>
</evidence>
<keyword evidence="5" id="KW-1133">Transmembrane helix</keyword>
<evidence type="ECO:0000256" key="4">
    <source>
        <dbReference type="ARBA" id="ARBA00022692"/>
    </source>
</evidence>
<keyword evidence="3" id="KW-0813">Transport</keyword>
<proteinExistence type="inferred from homology"/>
<dbReference type="InterPro" id="IPR020966">
    <property type="entry name" value="ALMT"/>
</dbReference>
<dbReference type="GO" id="GO:0015743">
    <property type="term" value="P:malate transport"/>
    <property type="evidence" value="ECO:0007669"/>
    <property type="project" value="InterPro"/>
</dbReference>
<dbReference type="PANTHER" id="PTHR31086">
    <property type="entry name" value="ALUMINUM-ACTIVATED MALATE TRANSPORTER 10"/>
    <property type="match status" value="1"/>
</dbReference>
<dbReference type="EMBL" id="VEPZ02000900">
    <property type="protein sequence ID" value="KAE8712206.1"/>
    <property type="molecule type" value="Genomic_DNA"/>
</dbReference>
<dbReference type="Pfam" id="PF11744">
    <property type="entry name" value="ALMT"/>
    <property type="match status" value="1"/>
</dbReference>
<organism evidence="9 10">
    <name type="scientific">Hibiscus syriacus</name>
    <name type="common">Rose of Sharon</name>
    <dbReference type="NCBI Taxonomy" id="106335"/>
    <lineage>
        <taxon>Eukaryota</taxon>
        <taxon>Viridiplantae</taxon>
        <taxon>Streptophyta</taxon>
        <taxon>Embryophyta</taxon>
        <taxon>Tracheophyta</taxon>
        <taxon>Spermatophyta</taxon>
        <taxon>Magnoliopsida</taxon>
        <taxon>eudicotyledons</taxon>
        <taxon>Gunneridae</taxon>
        <taxon>Pentapetalae</taxon>
        <taxon>rosids</taxon>
        <taxon>malvids</taxon>
        <taxon>Malvales</taxon>
        <taxon>Malvaceae</taxon>
        <taxon>Malvoideae</taxon>
        <taxon>Hibiscus</taxon>
    </lineage>
</organism>
<accession>A0A6A3B5Z8</accession>
<gene>
    <name evidence="9" type="ORF">F3Y22_tig00110260pilonHSYRG00092</name>
</gene>